<comment type="similarity">
    <text evidence="2">In the C-terminal section; belongs to the class-I pyridoxal-phosphate-dependent aminotransferase family.</text>
</comment>
<evidence type="ECO:0000259" key="8">
    <source>
        <dbReference type="PROSITE" id="PS50949"/>
    </source>
</evidence>
<dbReference type="Gene3D" id="1.10.10.10">
    <property type="entry name" value="Winged helix-like DNA-binding domain superfamily/Winged helix DNA-binding domain"/>
    <property type="match status" value="1"/>
</dbReference>
<dbReference type="SUPFAM" id="SSF46785">
    <property type="entry name" value="Winged helix' DNA-binding domain"/>
    <property type="match status" value="1"/>
</dbReference>
<dbReference type="GO" id="GO:0008483">
    <property type="term" value="F:transaminase activity"/>
    <property type="evidence" value="ECO:0007669"/>
    <property type="project" value="UniProtKB-KW"/>
</dbReference>
<keyword evidence="3" id="KW-0808">Transferase</keyword>
<keyword evidence="4" id="KW-0663">Pyridoxal phosphate</keyword>
<organism evidence="9 10">
    <name type="scientific">Salipaludibacillus neizhouensis</name>
    <dbReference type="NCBI Taxonomy" id="885475"/>
    <lineage>
        <taxon>Bacteria</taxon>
        <taxon>Bacillati</taxon>
        <taxon>Bacillota</taxon>
        <taxon>Bacilli</taxon>
        <taxon>Bacillales</taxon>
        <taxon>Bacillaceae</taxon>
    </lineage>
</organism>
<evidence type="ECO:0000256" key="1">
    <source>
        <dbReference type="ARBA" id="ARBA00001933"/>
    </source>
</evidence>
<dbReference type="Proteomes" id="UP000281498">
    <property type="component" value="Unassembled WGS sequence"/>
</dbReference>
<comment type="cofactor">
    <cofactor evidence="1">
        <name>pyridoxal 5'-phosphate</name>
        <dbReference type="ChEBI" id="CHEBI:597326"/>
    </cofactor>
</comment>
<proteinExistence type="inferred from homology"/>
<dbReference type="InterPro" id="IPR015424">
    <property type="entry name" value="PyrdxlP-dep_Trfase"/>
</dbReference>
<dbReference type="InterPro" id="IPR015421">
    <property type="entry name" value="PyrdxlP-dep_Trfase_major"/>
</dbReference>
<evidence type="ECO:0000256" key="2">
    <source>
        <dbReference type="ARBA" id="ARBA00005384"/>
    </source>
</evidence>
<dbReference type="PANTHER" id="PTHR46577">
    <property type="entry name" value="HTH-TYPE TRANSCRIPTIONAL REGULATORY PROTEIN GABR"/>
    <property type="match status" value="1"/>
</dbReference>
<evidence type="ECO:0000256" key="6">
    <source>
        <dbReference type="ARBA" id="ARBA00023125"/>
    </source>
</evidence>
<evidence type="ECO:0000256" key="3">
    <source>
        <dbReference type="ARBA" id="ARBA00022576"/>
    </source>
</evidence>
<dbReference type="RefSeq" id="WP_110935653.1">
    <property type="nucleotide sequence ID" value="NZ_KZ614146.1"/>
</dbReference>
<comment type="caution">
    <text evidence="9">The sequence shown here is derived from an EMBL/GenBank/DDBJ whole genome shotgun (WGS) entry which is preliminary data.</text>
</comment>
<accession>A0A3A9JWG1</accession>
<name>A0A3A9JWG1_9BACI</name>
<dbReference type="InterPro" id="IPR000524">
    <property type="entry name" value="Tscrpt_reg_HTH_GntR"/>
</dbReference>
<dbReference type="Pfam" id="PF00155">
    <property type="entry name" value="Aminotran_1_2"/>
    <property type="match status" value="1"/>
</dbReference>
<dbReference type="InterPro" id="IPR004839">
    <property type="entry name" value="Aminotransferase_I/II_large"/>
</dbReference>
<gene>
    <name evidence="9" type="ORF">CR203_21455</name>
</gene>
<dbReference type="PRINTS" id="PR00035">
    <property type="entry name" value="HTHGNTR"/>
</dbReference>
<dbReference type="PANTHER" id="PTHR46577:SF1">
    <property type="entry name" value="HTH-TYPE TRANSCRIPTIONAL REGULATORY PROTEIN GABR"/>
    <property type="match status" value="1"/>
</dbReference>
<keyword evidence="10" id="KW-1185">Reference proteome</keyword>
<dbReference type="CDD" id="cd07377">
    <property type="entry name" value="WHTH_GntR"/>
    <property type="match status" value="1"/>
</dbReference>
<feature type="domain" description="HTH gntR-type" evidence="8">
    <location>
        <begin position="13"/>
        <end position="81"/>
    </location>
</feature>
<dbReference type="GO" id="GO:0003700">
    <property type="term" value="F:DNA-binding transcription factor activity"/>
    <property type="evidence" value="ECO:0007669"/>
    <property type="project" value="InterPro"/>
</dbReference>
<dbReference type="PROSITE" id="PS50949">
    <property type="entry name" value="HTH_GNTR"/>
    <property type="match status" value="1"/>
</dbReference>
<keyword evidence="5" id="KW-0805">Transcription regulation</keyword>
<protein>
    <submittedName>
        <fullName evidence="9">GntR family transcriptional regulator</fullName>
    </submittedName>
</protein>
<evidence type="ECO:0000256" key="7">
    <source>
        <dbReference type="ARBA" id="ARBA00023163"/>
    </source>
</evidence>
<dbReference type="Pfam" id="PF00392">
    <property type="entry name" value="GntR"/>
    <property type="match status" value="1"/>
</dbReference>
<dbReference type="OrthoDB" id="9808770at2"/>
<keyword evidence="6" id="KW-0238">DNA-binding</keyword>
<dbReference type="AlphaFoldDB" id="A0A3A9JWG1"/>
<evidence type="ECO:0000313" key="10">
    <source>
        <dbReference type="Proteomes" id="UP000281498"/>
    </source>
</evidence>
<dbReference type="GO" id="GO:0003677">
    <property type="term" value="F:DNA binding"/>
    <property type="evidence" value="ECO:0007669"/>
    <property type="project" value="UniProtKB-KW"/>
</dbReference>
<dbReference type="SMART" id="SM00345">
    <property type="entry name" value="HTH_GNTR"/>
    <property type="match status" value="1"/>
</dbReference>
<evidence type="ECO:0000313" key="9">
    <source>
        <dbReference type="EMBL" id="RKL65244.1"/>
    </source>
</evidence>
<dbReference type="InterPro" id="IPR051446">
    <property type="entry name" value="HTH_trans_reg/aminotransferase"/>
</dbReference>
<evidence type="ECO:0000256" key="4">
    <source>
        <dbReference type="ARBA" id="ARBA00022898"/>
    </source>
</evidence>
<dbReference type="InterPro" id="IPR036388">
    <property type="entry name" value="WH-like_DNA-bd_sf"/>
</dbReference>
<reference evidence="9 10" key="1">
    <citation type="submission" date="2017-10" db="EMBL/GenBank/DDBJ databases">
        <title>Bacillus sp. nov., a halophilic bacterium isolated from a Keqin Lake.</title>
        <authorList>
            <person name="Wang H."/>
        </authorList>
    </citation>
    <scope>NUCLEOTIDE SEQUENCE [LARGE SCALE GENOMIC DNA]</scope>
    <source>
        <strain evidence="9 10">KCTC 13187</strain>
    </source>
</reference>
<dbReference type="InterPro" id="IPR036390">
    <property type="entry name" value="WH_DNA-bd_sf"/>
</dbReference>
<keyword evidence="7" id="KW-0804">Transcription</keyword>
<dbReference type="CDD" id="cd00609">
    <property type="entry name" value="AAT_like"/>
    <property type="match status" value="1"/>
</dbReference>
<dbReference type="SUPFAM" id="SSF53383">
    <property type="entry name" value="PLP-dependent transferases"/>
    <property type="match status" value="1"/>
</dbReference>
<keyword evidence="3" id="KW-0032">Aminotransferase</keyword>
<dbReference type="Gene3D" id="3.40.640.10">
    <property type="entry name" value="Type I PLP-dependent aspartate aminotransferase-like (Major domain)"/>
    <property type="match status" value="1"/>
</dbReference>
<evidence type="ECO:0000256" key="5">
    <source>
        <dbReference type="ARBA" id="ARBA00023015"/>
    </source>
</evidence>
<dbReference type="EMBL" id="PDOE01000019">
    <property type="protein sequence ID" value="RKL65244.1"/>
    <property type="molecule type" value="Genomic_DNA"/>
</dbReference>
<dbReference type="GO" id="GO:0030170">
    <property type="term" value="F:pyridoxal phosphate binding"/>
    <property type="evidence" value="ECO:0007669"/>
    <property type="project" value="InterPro"/>
</dbReference>
<sequence>MDLTPFLDRESNNPLNQQLIEFFKSNMHNGRIKKGMKLPSKRHLAKKLLISQTTVERAYDQLLAEGYILSKARSGIFADYEELFLIHSDPKTAELPVQDINVLTNEIIDFHYGHVDSSFFPFSAWRKSVVASLDKYSEKLCRPGDVLGEIELRSLITEYLYQSRGVNCDPNQIIIGASTSYLLQMLCHILNTGFKVGFEEPGYPRSREIFELNRKEIIPLPLDSEGLRMDAVKKNIPDLIYVTPSHQYPLGRIMTINRRLELLKWAADNQSYIIEDDYDGEFRYSGQPTPSLQALDRENRVIYLGTFSKSFLPTLRISYMILPQSLLKKATEVTTLFKQTVSSNNQYALAEFILNGEWQKHLNRMRKLYRKKRKIILEAVKNELGDKVNIHGENSGPRILIDVYLELSEQELIQKAENHGVRVYPVSDSYKKGSALKTMSLGFSGVSEEEIKRGIYLLSKSWGIK</sequence>